<sequence>MPSSSSGTSGPAASQAAPTPPARPSCPPTPPAKPTHQHSCTPNNNHTCPNPPASPFHTTTPSCPKLRLALHHRTDALNKTHIVVEYGLPPRVPVTELPTAKDVTSNENACFQAQSTGEAALLHHGEAIYMWSLPVTFAVGFSTVGIVENPVEGREGELVDITVGPVGEDERFFYTLLPDAHTYPIIHKVGVETLPDQWVNKIPIARLTIRIKAIAPEEGLVKLMGELEQLHNIHGELWLSVVFLCRRQDKTKITGLSIRHVDAGVLIDITKELLDFLHKIQLAPSVQD</sequence>
<feature type="compositionally biased region" description="Low complexity" evidence="1">
    <location>
        <begin position="1"/>
        <end position="17"/>
    </location>
</feature>
<proteinExistence type="predicted"/>
<name>A0AAD5SHW8_9FUNG</name>
<organism evidence="2 3">
    <name type="scientific">Rhizophlyctis rosea</name>
    <dbReference type="NCBI Taxonomy" id="64517"/>
    <lineage>
        <taxon>Eukaryota</taxon>
        <taxon>Fungi</taxon>
        <taxon>Fungi incertae sedis</taxon>
        <taxon>Chytridiomycota</taxon>
        <taxon>Chytridiomycota incertae sedis</taxon>
        <taxon>Chytridiomycetes</taxon>
        <taxon>Rhizophlyctidales</taxon>
        <taxon>Rhizophlyctidaceae</taxon>
        <taxon>Rhizophlyctis</taxon>
    </lineage>
</organism>
<dbReference type="EMBL" id="JADGJD010000058">
    <property type="protein sequence ID" value="KAJ3055814.1"/>
    <property type="molecule type" value="Genomic_DNA"/>
</dbReference>
<gene>
    <name evidence="2" type="ORF">HK097_009118</name>
</gene>
<evidence type="ECO:0000256" key="1">
    <source>
        <dbReference type="SAM" id="MobiDB-lite"/>
    </source>
</evidence>
<evidence type="ECO:0000313" key="3">
    <source>
        <dbReference type="Proteomes" id="UP001212841"/>
    </source>
</evidence>
<reference evidence="2" key="1">
    <citation type="submission" date="2020-05" db="EMBL/GenBank/DDBJ databases">
        <title>Phylogenomic resolution of chytrid fungi.</title>
        <authorList>
            <person name="Stajich J.E."/>
            <person name="Amses K."/>
            <person name="Simmons R."/>
            <person name="Seto K."/>
            <person name="Myers J."/>
            <person name="Bonds A."/>
            <person name="Quandt C.A."/>
            <person name="Barry K."/>
            <person name="Liu P."/>
            <person name="Grigoriev I."/>
            <person name="Longcore J.E."/>
            <person name="James T.Y."/>
        </authorList>
    </citation>
    <scope>NUCLEOTIDE SEQUENCE</scope>
    <source>
        <strain evidence="2">JEL0318</strain>
    </source>
</reference>
<keyword evidence="3" id="KW-1185">Reference proteome</keyword>
<dbReference type="AlphaFoldDB" id="A0AAD5SHW8"/>
<comment type="caution">
    <text evidence="2">The sequence shown here is derived from an EMBL/GenBank/DDBJ whole genome shotgun (WGS) entry which is preliminary data.</text>
</comment>
<feature type="compositionally biased region" description="Pro residues" evidence="1">
    <location>
        <begin position="18"/>
        <end position="33"/>
    </location>
</feature>
<accession>A0AAD5SHW8</accession>
<feature type="region of interest" description="Disordered" evidence="1">
    <location>
        <begin position="1"/>
        <end position="43"/>
    </location>
</feature>
<protein>
    <submittedName>
        <fullName evidence="2">Uncharacterized protein</fullName>
    </submittedName>
</protein>
<evidence type="ECO:0000313" key="2">
    <source>
        <dbReference type="EMBL" id="KAJ3055814.1"/>
    </source>
</evidence>
<dbReference type="Proteomes" id="UP001212841">
    <property type="component" value="Unassembled WGS sequence"/>
</dbReference>